<evidence type="ECO:0000259" key="4">
    <source>
        <dbReference type="Pfam" id="PF01593"/>
    </source>
</evidence>
<comment type="cofactor">
    <cofactor evidence="1">
        <name>FAD</name>
        <dbReference type="ChEBI" id="CHEBI:57692"/>
    </cofactor>
</comment>
<dbReference type="InterPro" id="IPR001613">
    <property type="entry name" value="Flavin_amine_oxidase"/>
</dbReference>
<comment type="caution">
    <text evidence="5">The sequence shown here is derived from an EMBL/GenBank/DDBJ whole genome shotgun (WGS) entry which is preliminary data.</text>
</comment>
<keyword evidence="3" id="KW-0560">Oxidoreductase</keyword>
<gene>
    <name evidence="5" type="ORF">GCM10008932_22210</name>
</gene>
<evidence type="ECO:0000256" key="3">
    <source>
        <dbReference type="ARBA" id="ARBA00023002"/>
    </source>
</evidence>
<evidence type="ECO:0000256" key="2">
    <source>
        <dbReference type="ARBA" id="ARBA00005995"/>
    </source>
</evidence>
<dbReference type="Proteomes" id="UP001501166">
    <property type="component" value="Unassembled WGS sequence"/>
</dbReference>
<dbReference type="PRINTS" id="PR00757">
    <property type="entry name" value="AMINEOXDASEF"/>
</dbReference>
<comment type="similarity">
    <text evidence="2">Belongs to the flavin monoamine oxidase family.</text>
</comment>
<dbReference type="SUPFAM" id="SSF54373">
    <property type="entry name" value="FAD-linked reductases, C-terminal domain"/>
    <property type="match status" value="1"/>
</dbReference>
<name>A0ABN0XQG2_9LACT</name>
<reference evidence="5 6" key="1">
    <citation type="journal article" date="2019" name="Int. J. Syst. Evol. Microbiol.">
        <title>The Global Catalogue of Microorganisms (GCM) 10K type strain sequencing project: providing services to taxonomists for standard genome sequencing and annotation.</title>
        <authorList>
            <consortium name="The Broad Institute Genomics Platform"/>
            <consortium name="The Broad Institute Genome Sequencing Center for Infectious Disease"/>
            <person name="Wu L."/>
            <person name="Ma J."/>
        </authorList>
    </citation>
    <scope>NUCLEOTIDE SEQUENCE [LARGE SCALE GENOMIC DNA]</scope>
    <source>
        <strain evidence="5 6">JCM 12662</strain>
    </source>
</reference>
<dbReference type="InterPro" id="IPR036188">
    <property type="entry name" value="FAD/NAD-bd_sf"/>
</dbReference>
<protein>
    <recommendedName>
        <fullName evidence="4">Amine oxidase domain-containing protein</fullName>
    </recommendedName>
</protein>
<proteinExistence type="inferred from homology"/>
<dbReference type="SUPFAM" id="SSF51905">
    <property type="entry name" value="FAD/NAD(P)-binding domain"/>
    <property type="match status" value="1"/>
</dbReference>
<feature type="domain" description="Amine oxidase" evidence="4">
    <location>
        <begin position="17"/>
        <end position="419"/>
    </location>
</feature>
<dbReference type="PANTHER" id="PTHR43563">
    <property type="entry name" value="AMINE OXIDASE"/>
    <property type="match status" value="1"/>
</dbReference>
<dbReference type="InterPro" id="IPR002937">
    <property type="entry name" value="Amino_oxidase"/>
</dbReference>
<dbReference type="Pfam" id="PF01593">
    <property type="entry name" value="Amino_oxidase"/>
    <property type="match status" value="1"/>
</dbReference>
<dbReference type="RefSeq" id="WP_343756647.1">
    <property type="nucleotide sequence ID" value="NZ_BAAACW010000147.1"/>
</dbReference>
<dbReference type="InterPro" id="IPR050703">
    <property type="entry name" value="Flavin_MAO"/>
</dbReference>
<dbReference type="Gene3D" id="3.50.50.60">
    <property type="entry name" value="FAD/NAD(P)-binding domain"/>
    <property type="match status" value="1"/>
</dbReference>
<organism evidence="5 6">
    <name type="scientific">Alkalibacterium iburiense</name>
    <dbReference type="NCBI Taxonomy" id="290589"/>
    <lineage>
        <taxon>Bacteria</taxon>
        <taxon>Bacillati</taxon>
        <taxon>Bacillota</taxon>
        <taxon>Bacilli</taxon>
        <taxon>Lactobacillales</taxon>
        <taxon>Carnobacteriaceae</taxon>
        <taxon>Alkalibacterium</taxon>
    </lineage>
</organism>
<evidence type="ECO:0000313" key="5">
    <source>
        <dbReference type="EMBL" id="GAA0370239.1"/>
    </source>
</evidence>
<evidence type="ECO:0000313" key="6">
    <source>
        <dbReference type="Proteomes" id="UP001501166"/>
    </source>
</evidence>
<evidence type="ECO:0000256" key="1">
    <source>
        <dbReference type="ARBA" id="ARBA00001974"/>
    </source>
</evidence>
<keyword evidence="6" id="KW-1185">Reference proteome</keyword>
<dbReference type="EMBL" id="BAAACW010000147">
    <property type="protein sequence ID" value="GAA0370239.1"/>
    <property type="molecule type" value="Genomic_DNA"/>
</dbReference>
<sequence>MKQETTKTNVLIVGAGLAGLSAGKELNKLGMNYTIVEATDRPGGKVWSRQSQKGEYSFEMGAQFINPDMTEIVELIKKTGMTLVKTIDSAHSVHIDDEKNVPIDSIIDEATQTFEDIELKKDQPLSKGYENINDEWTNDVLRSTLTEFVNVNIEDLSSIGVSSLLDSYDSDGDDMTHQSSGPLKNVVQYLENLSKSVIHYKNPVQSIKKTEDKYVVQTESGQVYEARALILAVPPTAASRIELSEELANHYQPLLDSYTDGAVIKQSLVYNHPFWHAFFNDEKRVKGVIYTQSIGFNLSDTTTETSQPRLTLFIAGDKAKELARLTREQRDIYVMSRLVEVFGTDAQDYIDWNEDIWVEHPYYGGGYGAQLVYGKDPYAGEKLSKVFDKCIMANTEVAPKFKNFMEGAIRSGQTAVKEISQLL</sequence>
<accession>A0ABN0XQG2</accession>
<dbReference type="PANTHER" id="PTHR43563:SF1">
    <property type="entry name" value="AMINE OXIDASE [FLAVIN-CONTAINING] B"/>
    <property type="match status" value="1"/>
</dbReference>